<comment type="caution">
    <text evidence="12">The sequence shown here is derived from an EMBL/GenBank/DDBJ whole genome shotgun (WGS) entry which is preliminary data.</text>
</comment>
<feature type="transmembrane region" description="Helical" evidence="11">
    <location>
        <begin position="223"/>
        <end position="242"/>
    </location>
</feature>
<keyword evidence="6 11" id="KW-0808">Transferase</keyword>
<dbReference type="GO" id="GO:0005789">
    <property type="term" value="C:endoplasmic reticulum membrane"/>
    <property type="evidence" value="ECO:0007669"/>
    <property type="project" value="UniProtKB-SubCell"/>
</dbReference>
<dbReference type="GO" id="GO:0004376">
    <property type="term" value="F:GPI mannosyltransferase activity"/>
    <property type="evidence" value="ECO:0007669"/>
    <property type="project" value="InterPro"/>
</dbReference>
<dbReference type="EMBL" id="MDYQ01000029">
    <property type="protein sequence ID" value="PRP86572.1"/>
    <property type="molecule type" value="Genomic_DNA"/>
</dbReference>
<evidence type="ECO:0000256" key="1">
    <source>
        <dbReference type="ARBA" id="ARBA00004477"/>
    </source>
</evidence>
<dbReference type="OrthoDB" id="1741594at2759"/>
<dbReference type="UniPathway" id="UPA00196"/>
<evidence type="ECO:0000256" key="7">
    <source>
        <dbReference type="ARBA" id="ARBA00022692"/>
    </source>
</evidence>
<dbReference type="InParanoid" id="A0A2P6NRG9"/>
<evidence type="ECO:0000256" key="3">
    <source>
        <dbReference type="ARBA" id="ARBA00011071"/>
    </source>
</evidence>
<name>A0A2P6NRG9_9EUKA</name>
<evidence type="ECO:0000256" key="11">
    <source>
        <dbReference type="RuleBase" id="RU365064"/>
    </source>
</evidence>
<comment type="pathway">
    <text evidence="2 11">Glycolipid biosynthesis; glycosylphosphatidylinositol-anchor biosynthesis.</text>
</comment>
<gene>
    <name evidence="12" type="ORF">PROFUN_05210</name>
</gene>
<evidence type="ECO:0000256" key="2">
    <source>
        <dbReference type="ARBA" id="ARBA00004687"/>
    </source>
</evidence>
<evidence type="ECO:0000256" key="5">
    <source>
        <dbReference type="ARBA" id="ARBA00022676"/>
    </source>
</evidence>
<organism evidence="12 13">
    <name type="scientific">Planoprotostelium fungivorum</name>
    <dbReference type="NCBI Taxonomy" id="1890364"/>
    <lineage>
        <taxon>Eukaryota</taxon>
        <taxon>Amoebozoa</taxon>
        <taxon>Evosea</taxon>
        <taxon>Variosea</taxon>
        <taxon>Cavosteliida</taxon>
        <taxon>Cavosteliaceae</taxon>
        <taxon>Planoprotostelium</taxon>
    </lineage>
</organism>
<feature type="transmembrane region" description="Helical" evidence="11">
    <location>
        <begin position="280"/>
        <end position="300"/>
    </location>
</feature>
<dbReference type="Proteomes" id="UP000241769">
    <property type="component" value="Unassembled WGS sequence"/>
</dbReference>
<keyword evidence="8 11" id="KW-0256">Endoplasmic reticulum</keyword>
<feature type="transmembrane region" description="Helical" evidence="11">
    <location>
        <begin position="21"/>
        <end position="41"/>
    </location>
</feature>
<keyword evidence="5 11" id="KW-0328">Glycosyltransferase</keyword>
<feature type="transmembrane region" description="Helical" evidence="11">
    <location>
        <begin position="351"/>
        <end position="370"/>
    </location>
</feature>
<feature type="transmembrane region" description="Helical" evidence="11">
    <location>
        <begin position="98"/>
        <end position="119"/>
    </location>
</feature>
<feature type="transmembrane region" description="Helical" evidence="11">
    <location>
        <begin position="179"/>
        <end position="202"/>
    </location>
</feature>
<comment type="similarity">
    <text evidence="3 11">Belongs to the PIGM family.</text>
</comment>
<dbReference type="GO" id="GO:0051751">
    <property type="term" value="F:alpha-1,4-mannosyltransferase activity"/>
    <property type="evidence" value="ECO:0007669"/>
    <property type="project" value="InterPro"/>
</dbReference>
<keyword evidence="10 11" id="KW-0472">Membrane</keyword>
<reference evidence="12 13" key="1">
    <citation type="journal article" date="2018" name="Genome Biol. Evol.">
        <title>Multiple Roots of Fruiting Body Formation in Amoebozoa.</title>
        <authorList>
            <person name="Hillmann F."/>
            <person name="Forbes G."/>
            <person name="Novohradska S."/>
            <person name="Ferling I."/>
            <person name="Riege K."/>
            <person name="Groth M."/>
            <person name="Westermann M."/>
            <person name="Marz M."/>
            <person name="Spaller T."/>
            <person name="Winckler T."/>
            <person name="Schaap P."/>
            <person name="Glockner G."/>
        </authorList>
    </citation>
    <scope>NUCLEOTIDE SEQUENCE [LARGE SCALE GENOMIC DNA]</scope>
    <source>
        <strain evidence="12 13">Jena</strain>
    </source>
</reference>
<keyword evidence="13" id="KW-1185">Reference proteome</keyword>
<dbReference type="PANTHER" id="PTHR12886:SF0">
    <property type="entry name" value="GPI MANNOSYLTRANSFERASE 1"/>
    <property type="match status" value="1"/>
</dbReference>
<evidence type="ECO:0000313" key="12">
    <source>
        <dbReference type="EMBL" id="PRP86572.1"/>
    </source>
</evidence>
<evidence type="ECO:0000256" key="9">
    <source>
        <dbReference type="ARBA" id="ARBA00022989"/>
    </source>
</evidence>
<dbReference type="GO" id="GO:1990529">
    <property type="term" value="C:glycosylphosphatidylinositol-mannosyltransferase I complex"/>
    <property type="evidence" value="ECO:0007669"/>
    <property type="project" value="TreeGrafter"/>
</dbReference>
<keyword evidence="9 11" id="KW-1133">Transmembrane helix</keyword>
<dbReference type="InterPro" id="IPR007704">
    <property type="entry name" value="PIG-M"/>
</dbReference>
<feature type="transmembrane region" description="Helical" evidence="11">
    <location>
        <begin position="382"/>
        <end position="403"/>
    </location>
</feature>
<accession>A0A2P6NRG9</accession>
<dbReference type="PANTHER" id="PTHR12886">
    <property type="entry name" value="PIG-M MANNOSYLTRANSFERASE"/>
    <property type="match status" value="1"/>
</dbReference>
<comment type="function">
    <text evidence="11">Catalytic subunit of the glycosylphosphatidylinositol-mannosyltransferase I complex which catalyzes the transfer of the first mannose, via an alpha-1,4 bond from a dolichol-phosphate-mannose (Dol-P-Man) to the glucosaminyl acyl phosphatidylinositol (GlcN-(acyl)PI) intermediate to generate alpha-D-Man-(1-&gt;4)-alpha-D-GlcN-(1-&gt;6)-(1-radyl,2-acyl-sn-glycero-3-phospho)-2-acyl-inositol and participates in the sixth step of the glycosylphosphatidylinositol-anchor biosynthesis.</text>
</comment>
<feature type="transmembrane region" description="Helical" evidence="11">
    <location>
        <begin position="330"/>
        <end position="346"/>
    </location>
</feature>
<evidence type="ECO:0000256" key="6">
    <source>
        <dbReference type="ARBA" id="ARBA00022679"/>
    </source>
</evidence>
<proteinExistence type="inferred from homology"/>
<comment type="subcellular location">
    <subcellularLocation>
        <location evidence="1 11">Endoplasmic reticulum membrane</location>
        <topology evidence="1 11">Multi-pass membrane protein</topology>
    </subcellularLocation>
</comment>
<keyword evidence="7 11" id="KW-0812">Transmembrane</keyword>
<evidence type="ECO:0000313" key="13">
    <source>
        <dbReference type="Proteomes" id="UP000241769"/>
    </source>
</evidence>
<keyword evidence="4 11" id="KW-0337">GPI-anchor biosynthesis</keyword>
<dbReference type="STRING" id="1890364.A0A2P6NRG9"/>
<sequence length="415" mass="48315">MGREGHLHREVASDISIYRSPYSLCLYAAAIISRVALMLYAEWQDANMLVKYTDIDYVVFSDAARFVTQGSSPYQRATYRYTPLLAWILTPNVYIHPAWGKVLFCISDILIGLIVQSILHRLIPHTKGREEERNLTILKYTALWLLNPVIINVSTRGNAESLISLFVMASLHYIMEDRLTIGAVLFGLSVHLKIYPILYGLPFYFYIENGRGKGLFSANRVRFFLYSALTFILTTAAMYIIYGKEFLDETYLYHITRKDIRHSFSVYFYSLYLDSNEPTGGPAALVPFLPQLFVSLLLFTWRYHRDIQFCLFLQTFAFVTFNKVCTVQYFVWYFCFLPVVLPFSSLSLKRLLSLLAVWFLSQGVWLWYAYRLEFLGEQTFLQIWMAGVLFFGVNILILCQFISHHNLTTQKMKSR</sequence>
<dbReference type="GO" id="GO:0006506">
    <property type="term" value="P:GPI anchor biosynthetic process"/>
    <property type="evidence" value="ECO:0007669"/>
    <property type="project" value="UniProtKB-UniPathway"/>
</dbReference>
<dbReference type="AlphaFoldDB" id="A0A2P6NRG9"/>
<dbReference type="Pfam" id="PF05007">
    <property type="entry name" value="Mannosyl_trans"/>
    <property type="match status" value="1"/>
</dbReference>
<protein>
    <recommendedName>
        <fullName evidence="11">GPI mannosyltransferase 1</fullName>
        <ecNumber evidence="11">2.4.1.-</ecNumber>
    </recommendedName>
    <alternativeName>
        <fullName evidence="11">GPI mannosyltransferase I</fullName>
    </alternativeName>
</protein>
<evidence type="ECO:0000256" key="4">
    <source>
        <dbReference type="ARBA" id="ARBA00022502"/>
    </source>
</evidence>
<evidence type="ECO:0000256" key="8">
    <source>
        <dbReference type="ARBA" id="ARBA00022824"/>
    </source>
</evidence>
<evidence type="ECO:0000256" key="10">
    <source>
        <dbReference type="ARBA" id="ARBA00023136"/>
    </source>
</evidence>
<dbReference type="FunCoup" id="A0A2P6NRG9">
    <property type="interactions" value="444"/>
</dbReference>
<dbReference type="EC" id="2.4.1.-" evidence="11"/>